<accession>A0A9D1NR13</accession>
<dbReference type="PROSITE" id="PS51257">
    <property type="entry name" value="PROKAR_LIPOPROTEIN"/>
    <property type="match status" value="1"/>
</dbReference>
<comment type="similarity">
    <text evidence="1">Belongs to the asp23 family.</text>
</comment>
<dbReference type="EMBL" id="DVOL01000089">
    <property type="protein sequence ID" value="HIV11250.1"/>
    <property type="molecule type" value="Genomic_DNA"/>
</dbReference>
<dbReference type="AlphaFoldDB" id="A0A9D1NR13"/>
<dbReference type="PANTHER" id="PTHR34297:SF2">
    <property type="entry name" value="ASP23_GLS24 FAMILY ENVELOPE STRESS RESPONSE PROTEIN"/>
    <property type="match status" value="1"/>
</dbReference>
<evidence type="ECO:0000313" key="3">
    <source>
        <dbReference type="Proteomes" id="UP000823960"/>
    </source>
</evidence>
<dbReference type="PANTHER" id="PTHR34297">
    <property type="entry name" value="HYPOTHETICAL CYTOSOLIC PROTEIN-RELATED"/>
    <property type="match status" value="1"/>
</dbReference>
<organism evidence="2 3">
    <name type="scientific">Candidatus Faeciplasma avium</name>
    <dbReference type="NCBI Taxonomy" id="2840798"/>
    <lineage>
        <taxon>Bacteria</taxon>
        <taxon>Bacillati</taxon>
        <taxon>Bacillota</taxon>
        <taxon>Clostridia</taxon>
        <taxon>Eubacteriales</taxon>
        <taxon>Oscillospiraceae</taxon>
        <taxon>Oscillospiraceae incertae sedis</taxon>
        <taxon>Candidatus Faeciplasma</taxon>
    </lineage>
</organism>
<name>A0A9D1NR13_9FIRM</name>
<sequence>MIKVENHLGDIRIAGSYLTSLIGHAASSCFGVVRMSPIGAKQGLRTNILKGSPSDRGVKVYSEKGTGKIVIELHIYVTYGVNVAAIVDSIINKVRYVVESETGLSVHRVNVFVDGLES</sequence>
<gene>
    <name evidence="2" type="ORF">IAD28_06135</name>
</gene>
<evidence type="ECO:0000256" key="1">
    <source>
        <dbReference type="ARBA" id="ARBA00005721"/>
    </source>
</evidence>
<reference evidence="2" key="2">
    <citation type="journal article" date="2021" name="PeerJ">
        <title>Extensive microbial diversity within the chicken gut microbiome revealed by metagenomics and culture.</title>
        <authorList>
            <person name="Gilroy R."/>
            <person name="Ravi A."/>
            <person name="Getino M."/>
            <person name="Pursley I."/>
            <person name="Horton D.L."/>
            <person name="Alikhan N.F."/>
            <person name="Baker D."/>
            <person name="Gharbi K."/>
            <person name="Hall N."/>
            <person name="Watson M."/>
            <person name="Adriaenssens E.M."/>
            <person name="Foster-Nyarko E."/>
            <person name="Jarju S."/>
            <person name="Secka A."/>
            <person name="Antonio M."/>
            <person name="Oren A."/>
            <person name="Chaudhuri R.R."/>
            <person name="La Ragione R."/>
            <person name="Hildebrand F."/>
            <person name="Pallen M.J."/>
        </authorList>
    </citation>
    <scope>NUCLEOTIDE SEQUENCE</scope>
    <source>
        <strain evidence="2">1370</strain>
    </source>
</reference>
<dbReference type="InterPro" id="IPR005531">
    <property type="entry name" value="Asp23"/>
</dbReference>
<protein>
    <submittedName>
        <fullName evidence="2">Asp23/Gls24 family envelope stress response protein</fullName>
    </submittedName>
</protein>
<evidence type="ECO:0000313" key="2">
    <source>
        <dbReference type="EMBL" id="HIV11250.1"/>
    </source>
</evidence>
<reference evidence="2" key="1">
    <citation type="submission" date="2020-10" db="EMBL/GenBank/DDBJ databases">
        <authorList>
            <person name="Gilroy R."/>
        </authorList>
    </citation>
    <scope>NUCLEOTIDE SEQUENCE</scope>
    <source>
        <strain evidence="2">1370</strain>
    </source>
</reference>
<dbReference type="Pfam" id="PF03780">
    <property type="entry name" value="Asp23"/>
    <property type="match status" value="1"/>
</dbReference>
<dbReference type="Proteomes" id="UP000823960">
    <property type="component" value="Unassembled WGS sequence"/>
</dbReference>
<comment type="caution">
    <text evidence="2">The sequence shown here is derived from an EMBL/GenBank/DDBJ whole genome shotgun (WGS) entry which is preliminary data.</text>
</comment>
<proteinExistence type="inferred from homology"/>